<evidence type="ECO:0000256" key="1">
    <source>
        <dbReference type="ARBA" id="ARBA00022737"/>
    </source>
</evidence>
<dbReference type="SUPFAM" id="SSF48452">
    <property type="entry name" value="TPR-like"/>
    <property type="match status" value="2"/>
</dbReference>
<dbReference type="InterPro" id="IPR051012">
    <property type="entry name" value="CellSynth/LPSAsmb/PSIAsmb"/>
</dbReference>
<dbReference type="Pfam" id="PF14559">
    <property type="entry name" value="TPR_19"/>
    <property type="match status" value="1"/>
</dbReference>
<gene>
    <name evidence="5" type="ORF">FB559_4748</name>
</gene>
<evidence type="ECO:0000256" key="3">
    <source>
        <dbReference type="SAM" id="MobiDB-lite"/>
    </source>
</evidence>
<dbReference type="Gene3D" id="1.25.40.10">
    <property type="entry name" value="Tetratricopeptide repeat domain"/>
    <property type="match status" value="1"/>
</dbReference>
<feature type="compositionally biased region" description="Basic and acidic residues" evidence="3">
    <location>
        <begin position="623"/>
        <end position="640"/>
    </location>
</feature>
<dbReference type="AlphaFoldDB" id="A0A543CPR7"/>
<dbReference type="InterPro" id="IPR027417">
    <property type="entry name" value="P-loop_NTPase"/>
</dbReference>
<accession>A0A543CPR7</accession>
<sequence>MTVTTLTNGVDRVPYVGVRPFRAEENAQFHGRDREGSEVAALWRGNPLTLLTGAAGTGKTSLISADLLTRAGSVGEVLPIGRLVRPTSGPIAALPAHNPYSLALLASWFPAEYVSTLAGRTLADLVRRRYPQTAQSGGRPAFAVVDQAEQLFDAVARQAERSAFLAELTEALNRLPGLRLLVAVRDGHADGYRLADPAVFTLRPFDRESATEAIRRPALAAGRPFEAGAADVVVSGVNGATATAVEPVLLQVGCSRLWSSLPRATPLIGRDDVTRYADFDRWLADFCGAAVARTAMDHDVDAGLLISWLRRTSGLTLRSALDAGIPARALRALEDRHVLKAGDDGYRLQHERLAGPLRGLRVSDLGPPLATTGAEQLMLTTQALGDDDFDQARRHAEEALRLSGDDLRARAQAESALGDIAFLRGDHEAAESHYETAAEFSETFADPQVVSRLLTAVGRTLLAQEREAEAVNRLRAAVRRQPGDLTFQIELGRALSRSGQLRTAVAVLSDVLAVNGDTPDALQARGELFADLGQATEALRDLDRVRSSGRPVARAARALALATLRDHSAAHAEIDAALADAPGNGPVLLYAARALELEGDRAAATELAHRAGAATDPPLSRPQRAEVQRLLRPDPDAPPG</sequence>
<evidence type="ECO:0000259" key="4">
    <source>
        <dbReference type="Pfam" id="PF20703"/>
    </source>
</evidence>
<dbReference type="InterPro" id="IPR011990">
    <property type="entry name" value="TPR-like_helical_dom_sf"/>
</dbReference>
<reference evidence="5 6" key="1">
    <citation type="submission" date="2019-06" db="EMBL/GenBank/DDBJ databases">
        <title>Sequencing the genomes of 1000 actinobacteria strains.</title>
        <authorList>
            <person name="Klenk H.-P."/>
        </authorList>
    </citation>
    <scope>NUCLEOTIDE SEQUENCE [LARGE SCALE GENOMIC DNA]</scope>
    <source>
        <strain evidence="5 6">DSM 102200</strain>
    </source>
</reference>
<dbReference type="InterPro" id="IPR019734">
    <property type="entry name" value="TPR_rpt"/>
</dbReference>
<dbReference type="EMBL" id="VFOZ01000001">
    <property type="protein sequence ID" value="TQL99092.1"/>
    <property type="molecule type" value="Genomic_DNA"/>
</dbReference>
<comment type="caution">
    <text evidence="5">The sequence shown here is derived from an EMBL/GenBank/DDBJ whole genome shotgun (WGS) entry which is preliminary data.</text>
</comment>
<evidence type="ECO:0000313" key="6">
    <source>
        <dbReference type="Proteomes" id="UP000316096"/>
    </source>
</evidence>
<dbReference type="SUPFAM" id="SSF52540">
    <property type="entry name" value="P-loop containing nucleoside triphosphate hydrolases"/>
    <property type="match status" value="1"/>
</dbReference>
<organism evidence="5 6">
    <name type="scientific">Actinoallomurus bryophytorum</name>
    <dbReference type="NCBI Taxonomy" id="1490222"/>
    <lineage>
        <taxon>Bacteria</taxon>
        <taxon>Bacillati</taxon>
        <taxon>Actinomycetota</taxon>
        <taxon>Actinomycetes</taxon>
        <taxon>Streptosporangiales</taxon>
        <taxon>Thermomonosporaceae</taxon>
        <taxon>Actinoallomurus</taxon>
    </lineage>
</organism>
<protein>
    <submittedName>
        <fullName evidence="5">Tetratricopeptide repeat protein</fullName>
    </submittedName>
</protein>
<dbReference type="Pfam" id="PF20703">
    <property type="entry name" value="nSTAND1"/>
    <property type="match status" value="1"/>
</dbReference>
<dbReference type="InterPro" id="IPR049052">
    <property type="entry name" value="nSTAND1"/>
</dbReference>
<feature type="region of interest" description="Disordered" evidence="3">
    <location>
        <begin position="608"/>
        <end position="640"/>
    </location>
</feature>
<keyword evidence="1" id="KW-0677">Repeat</keyword>
<dbReference type="Proteomes" id="UP000316096">
    <property type="component" value="Unassembled WGS sequence"/>
</dbReference>
<dbReference type="SMART" id="SM00028">
    <property type="entry name" value="TPR"/>
    <property type="match status" value="5"/>
</dbReference>
<dbReference type="RefSeq" id="WP_342780954.1">
    <property type="nucleotide sequence ID" value="NZ_VFOZ01000001.1"/>
</dbReference>
<evidence type="ECO:0000256" key="2">
    <source>
        <dbReference type="ARBA" id="ARBA00022803"/>
    </source>
</evidence>
<dbReference type="PANTHER" id="PTHR45586:SF1">
    <property type="entry name" value="LIPOPOLYSACCHARIDE ASSEMBLY PROTEIN B"/>
    <property type="match status" value="1"/>
</dbReference>
<keyword evidence="6" id="KW-1185">Reference proteome</keyword>
<evidence type="ECO:0000313" key="5">
    <source>
        <dbReference type="EMBL" id="TQL99092.1"/>
    </source>
</evidence>
<name>A0A543CPR7_9ACTN</name>
<keyword evidence="2" id="KW-0802">TPR repeat</keyword>
<proteinExistence type="predicted"/>
<dbReference type="PANTHER" id="PTHR45586">
    <property type="entry name" value="TPR REPEAT-CONTAINING PROTEIN PA4667"/>
    <property type="match status" value="1"/>
</dbReference>
<feature type="domain" description="Novel STAND NTPase 1" evidence="4">
    <location>
        <begin position="14"/>
        <end position="259"/>
    </location>
</feature>